<accession>A0A371EC40</accession>
<dbReference type="OrthoDB" id="1731207at2759"/>
<evidence type="ECO:0000313" key="3">
    <source>
        <dbReference type="EMBL" id="RDX63595.1"/>
    </source>
</evidence>
<dbReference type="AlphaFoldDB" id="A0A371EC40"/>
<sequence length="250" mass="30203">MIREEGERDVDIKLFIKAFQEQFKVLNVKLDDLQHIPRYRSPTSQHNDEEEEEEYSNGRYNENEWRRKGEPRCDIYLGNIKMTIPAFQGKNDHELKVEHVFDFHNYSEEKKVKLAVVKFTDYASIWWDRFVINRRRNGERLIHAWEYMKSIMRRRFVPSNYHRDLHKKLQSLTQGSMSVEDYYKEMEIAMTRANVRENHEVTMARFIGDLKKEIFDVVEFSSWRSNWKNNTTVTNLKKDVIAKYSNVPPK</sequence>
<comment type="caution">
    <text evidence="3">The sequence shown here is derived from an EMBL/GenBank/DDBJ whole genome shotgun (WGS) entry which is preliminary data.</text>
</comment>
<dbReference type="PANTHER" id="PTHR35046:SF9">
    <property type="entry name" value="RNA-DIRECTED DNA POLYMERASE"/>
    <property type="match status" value="1"/>
</dbReference>
<reference evidence="3" key="1">
    <citation type="submission" date="2018-05" db="EMBL/GenBank/DDBJ databases">
        <title>Draft genome of Mucuna pruriens seed.</title>
        <authorList>
            <person name="Nnadi N.E."/>
            <person name="Vos R."/>
            <person name="Hasami M.H."/>
            <person name="Devisetty U.K."/>
            <person name="Aguiy J.C."/>
        </authorList>
    </citation>
    <scope>NUCLEOTIDE SEQUENCE [LARGE SCALE GENOMIC DNA]</scope>
    <source>
        <strain evidence="3">JCA_2017</strain>
    </source>
</reference>
<evidence type="ECO:0000259" key="2">
    <source>
        <dbReference type="Pfam" id="PF03732"/>
    </source>
</evidence>
<organism evidence="3 4">
    <name type="scientific">Mucuna pruriens</name>
    <name type="common">Velvet bean</name>
    <name type="synonym">Dolichos pruriens</name>
    <dbReference type="NCBI Taxonomy" id="157652"/>
    <lineage>
        <taxon>Eukaryota</taxon>
        <taxon>Viridiplantae</taxon>
        <taxon>Streptophyta</taxon>
        <taxon>Embryophyta</taxon>
        <taxon>Tracheophyta</taxon>
        <taxon>Spermatophyta</taxon>
        <taxon>Magnoliopsida</taxon>
        <taxon>eudicotyledons</taxon>
        <taxon>Gunneridae</taxon>
        <taxon>Pentapetalae</taxon>
        <taxon>rosids</taxon>
        <taxon>fabids</taxon>
        <taxon>Fabales</taxon>
        <taxon>Fabaceae</taxon>
        <taxon>Papilionoideae</taxon>
        <taxon>50 kb inversion clade</taxon>
        <taxon>NPAAA clade</taxon>
        <taxon>indigoferoid/millettioid clade</taxon>
        <taxon>Phaseoleae</taxon>
        <taxon>Mucuna</taxon>
    </lineage>
</organism>
<evidence type="ECO:0000313" key="4">
    <source>
        <dbReference type="Proteomes" id="UP000257109"/>
    </source>
</evidence>
<feature type="non-terminal residue" evidence="3">
    <location>
        <position position="250"/>
    </location>
</feature>
<feature type="region of interest" description="Disordered" evidence="1">
    <location>
        <begin position="38"/>
        <end position="58"/>
    </location>
</feature>
<name>A0A371EC40_MUCPR</name>
<protein>
    <recommendedName>
        <fullName evidence="2">Retrotransposon gag domain-containing protein</fullName>
    </recommendedName>
</protein>
<dbReference type="InterPro" id="IPR005162">
    <property type="entry name" value="Retrotrans_gag_dom"/>
</dbReference>
<evidence type="ECO:0000256" key="1">
    <source>
        <dbReference type="SAM" id="MobiDB-lite"/>
    </source>
</evidence>
<dbReference type="Proteomes" id="UP000257109">
    <property type="component" value="Unassembled WGS sequence"/>
</dbReference>
<feature type="non-terminal residue" evidence="3">
    <location>
        <position position="1"/>
    </location>
</feature>
<dbReference type="PANTHER" id="PTHR35046">
    <property type="entry name" value="ZINC KNUCKLE (CCHC-TYPE) FAMILY PROTEIN"/>
    <property type="match status" value="1"/>
</dbReference>
<dbReference type="EMBL" id="QJKJ01014813">
    <property type="protein sequence ID" value="RDX63595.1"/>
    <property type="molecule type" value="Genomic_DNA"/>
</dbReference>
<proteinExistence type="predicted"/>
<feature type="domain" description="Retrotransposon gag" evidence="2">
    <location>
        <begin position="113"/>
        <end position="209"/>
    </location>
</feature>
<gene>
    <name evidence="3" type="ORF">CR513_57956</name>
</gene>
<dbReference type="Pfam" id="PF03732">
    <property type="entry name" value="Retrotrans_gag"/>
    <property type="match status" value="1"/>
</dbReference>
<keyword evidence="4" id="KW-1185">Reference proteome</keyword>